<accession>A0A813C8S6</accession>
<comment type="caution">
    <text evidence="2">The sequence shown here is derived from an EMBL/GenBank/DDBJ whole genome shotgun (WGS) entry which is preliminary data.</text>
</comment>
<feature type="compositionally biased region" description="Basic and acidic residues" evidence="1">
    <location>
        <begin position="229"/>
        <end position="246"/>
    </location>
</feature>
<dbReference type="Proteomes" id="UP000601435">
    <property type="component" value="Unassembled WGS sequence"/>
</dbReference>
<sequence length="472" mass="50822">MNRLRSTWKSILPDSTRFASGGGNGMKQLEKCESFFSSKMASFLSEPGQKCLVEDEENLDPRSAERAMVMESQAFWQEHDQPNQKGHATNNGEGRSSWAFAPQFLLTGSAQVPPGGLAGLAGTFSAPVGTGQLAGSLQAPVSGALHGSLRVPLSSPHILLSSPGPAVREINPAADAEEDMRQRIQSSVRRIVTSAQVGQQFSCRTGAAPLGLPAHTVASAVTRAPSPSPKKENDRKAASPDGKDADAEVEVNKSTVVESKARQSTGERTWRAEIQVPKSGAVHNHDGKTRTMCIRGPLRVDRDQAYRDADDLQKCAQDNPGDTSKVKAMARDMLNSTLPSASGIQQLVPRQSVNKTLRFASAAAPPTMSTHHPQDARSMSTDIAPGGGQHMAKQIPQGFVRGRQLSPVRMYANRDGSPVLVYRTGMMKPRVSLPGQQPSTSLPLQLGLLQALLRSFARPSSRRRRYTALKVR</sequence>
<keyword evidence="3" id="KW-1185">Reference proteome</keyword>
<evidence type="ECO:0000256" key="1">
    <source>
        <dbReference type="SAM" id="MobiDB-lite"/>
    </source>
</evidence>
<evidence type="ECO:0000313" key="3">
    <source>
        <dbReference type="Proteomes" id="UP000601435"/>
    </source>
</evidence>
<feature type="region of interest" description="Disordered" evidence="1">
    <location>
        <begin position="220"/>
        <end position="251"/>
    </location>
</feature>
<dbReference type="AlphaFoldDB" id="A0A813C8S6"/>
<dbReference type="OrthoDB" id="427882at2759"/>
<dbReference type="EMBL" id="CAJNJA010089029">
    <property type="protein sequence ID" value="CAE7939542.1"/>
    <property type="molecule type" value="Genomic_DNA"/>
</dbReference>
<proteinExistence type="predicted"/>
<protein>
    <submittedName>
        <fullName evidence="2">Uncharacterized protein</fullName>
    </submittedName>
</protein>
<gene>
    <name evidence="2" type="ORF">SNEC2469_LOCUS33549</name>
</gene>
<organism evidence="2 3">
    <name type="scientific">Symbiodinium necroappetens</name>
    <dbReference type="NCBI Taxonomy" id="1628268"/>
    <lineage>
        <taxon>Eukaryota</taxon>
        <taxon>Sar</taxon>
        <taxon>Alveolata</taxon>
        <taxon>Dinophyceae</taxon>
        <taxon>Suessiales</taxon>
        <taxon>Symbiodiniaceae</taxon>
        <taxon>Symbiodinium</taxon>
    </lineage>
</organism>
<reference evidence="2" key="1">
    <citation type="submission" date="2021-02" db="EMBL/GenBank/DDBJ databases">
        <authorList>
            <person name="Dougan E. K."/>
            <person name="Rhodes N."/>
            <person name="Thang M."/>
            <person name="Chan C."/>
        </authorList>
    </citation>
    <scope>NUCLEOTIDE SEQUENCE</scope>
</reference>
<name>A0A813C8S6_9DINO</name>
<evidence type="ECO:0000313" key="2">
    <source>
        <dbReference type="EMBL" id="CAE7939542.1"/>
    </source>
</evidence>